<proteinExistence type="predicted"/>
<evidence type="ECO:0000313" key="2">
    <source>
        <dbReference type="Proteomes" id="UP000533533"/>
    </source>
</evidence>
<keyword evidence="2" id="KW-1185">Reference proteome</keyword>
<gene>
    <name evidence="1" type="ORF">FHX59_006927</name>
</gene>
<organism evidence="1 2">
    <name type="scientific">Paraburkholderia silvatlantica</name>
    <dbReference type="NCBI Taxonomy" id="321895"/>
    <lineage>
        <taxon>Bacteria</taxon>
        <taxon>Pseudomonadati</taxon>
        <taxon>Pseudomonadota</taxon>
        <taxon>Betaproteobacteria</taxon>
        <taxon>Burkholderiales</taxon>
        <taxon>Burkholderiaceae</taxon>
        <taxon>Paraburkholderia</taxon>
    </lineage>
</organism>
<sequence length="62" mass="6849">MGVPLAFARNAKVSEQRAACPMARVVEDPALVEELMPACASWRRKPRGCENAPRSEWALAPR</sequence>
<evidence type="ECO:0000313" key="1">
    <source>
        <dbReference type="EMBL" id="MBB2932442.1"/>
    </source>
</evidence>
<dbReference type="EMBL" id="JACHVZ010000027">
    <property type="protein sequence ID" value="MBB2932442.1"/>
    <property type="molecule type" value="Genomic_DNA"/>
</dbReference>
<reference evidence="1 2" key="1">
    <citation type="submission" date="2020-08" db="EMBL/GenBank/DDBJ databases">
        <title>Genomic Encyclopedia of Type Strains, Phase IV (KMG-V): Genome sequencing to study the core and pangenomes of soil and plant-associated prokaryotes.</title>
        <authorList>
            <person name="Whitman W."/>
        </authorList>
    </citation>
    <scope>NUCLEOTIDE SEQUENCE [LARGE SCALE GENOMIC DNA]</scope>
    <source>
        <strain evidence="1 2">SRMrh-85</strain>
    </source>
</reference>
<dbReference type="Proteomes" id="UP000533533">
    <property type="component" value="Unassembled WGS sequence"/>
</dbReference>
<protein>
    <submittedName>
        <fullName evidence="1">Uncharacterized protein</fullName>
    </submittedName>
</protein>
<accession>A0ABR6FYD7</accession>
<dbReference type="RefSeq" id="WP_110388323.1">
    <property type="nucleotide sequence ID" value="NZ_JACHVZ010000027.1"/>
</dbReference>
<name>A0ABR6FYD7_9BURK</name>
<comment type="caution">
    <text evidence="1">The sequence shown here is derived from an EMBL/GenBank/DDBJ whole genome shotgun (WGS) entry which is preliminary data.</text>
</comment>